<sequence>MGPAATTTANPRHRNTPSLKERGGRFRQCLQHHAESPPTAPRTNRAKKGRYGELAAAASVTLTTRPVAKRVRPVRRATCTEQTETTPAGRGMNLTTERSGSQAAHQPGLPRTACSSGALPSPLVTLSPNHEFQEA</sequence>
<evidence type="ECO:0000313" key="1">
    <source>
        <dbReference type="EMBL" id="KAJ7993919.1"/>
    </source>
</evidence>
<proteinExistence type="predicted"/>
<accession>A0ACC2FRA2</accession>
<organism evidence="1 2">
    <name type="scientific">Dallia pectoralis</name>
    <name type="common">Alaska blackfish</name>
    <dbReference type="NCBI Taxonomy" id="75939"/>
    <lineage>
        <taxon>Eukaryota</taxon>
        <taxon>Metazoa</taxon>
        <taxon>Chordata</taxon>
        <taxon>Craniata</taxon>
        <taxon>Vertebrata</taxon>
        <taxon>Euteleostomi</taxon>
        <taxon>Actinopterygii</taxon>
        <taxon>Neopterygii</taxon>
        <taxon>Teleostei</taxon>
        <taxon>Protacanthopterygii</taxon>
        <taxon>Esociformes</taxon>
        <taxon>Umbridae</taxon>
        <taxon>Dallia</taxon>
    </lineage>
</organism>
<comment type="caution">
    <text evidence="1">The sequence shown here is derived from an EMBL/GenBank/DDBJ whole genome shotgun (WGS) entry which is preliminary data.</text>
</comment>
<dbReference type="EMBL" id="CM055750">
    <property type="protein sequence ID" value="KAJ7993919.1"/>
    <property type="molecule type" value="Genomic_DNA"/>
</dbReference>
<gene>
    <name evidence="1" type="ORF">DPEC_G00259680</name>
</gene>
<dbReference type="Proteomes" id="UP001157502">
    <property type="component" value="Chromosome 23"/>
</dbReference>
<keyword evidence="2" id="KW-1185">Reference proteome</keyword>
<reference evidence="1" key="1">
    <citation type="submission" date="2021-05" db="EMBL/GenBank/DDBJ databases">
        <authorList>
            <person name="Pan Q."/>
            <person name="Jouanno E."/>
            <person name="Zahm M."/>
            <person name="Klopp C."/>
            <person name="Cabau C."/>
            <person name="Louis A."/>
            <person name="Berthelot C."/>
            <person name="Parey E."/>
            <person name="Roest Crollius H."/>
            <person name="Montfort J."/>
            <person name="Robinson-Rechavi M."/>
            <person name="Bouchez O."/>
            <person name="Lampietro C."/>
            <person name="Lopez Roques C."/>
            <person name="Donnadieu C."/>
            <person name="Postlethwait J."/>
            <person name="Bobe J."/>
            <person name="Dillon D."/>
            <person name="Chandos A."/>
            <person name="von Hippel F."/>
            <person name="Guiguen Y."/>
        </authorList>
    </citation>
    <scope>NUCLEOTIDE SEQUENCE</scope>
    <source>
        <strain evidence="1">YG-Jan2019</strain>
    </source>
</reference>
<protein>
    <submittedName>
        <fullName evidence="1">Uncharacterized protein</fullName>
    </submittedName>
</protein>
<evidence type="ECO:0000313" key="2">
    <source>
        <dbReference type="Proteomes" id="UP001157502"/>
    </source>
</evidence>
<name>A0ACC2FRA2_DALPE</name>